<accession>A0ABT4DDR9</accession>
<protein>
    <submittedName>
        <fullName evidence="2">Uncharacterized protein</fullName>
    </submittedName>
</protein>
<dbReference type="RefSeq" id="WP_268062898.1">
    <property type="nucleotide sequence ID" value="NZ_JAPQFJ010000029.1"/>
</dbReference>
<evidence type="ECO:0000313" key="3">
    <source>
        <dbReference type="Proteomes" id="UP001144612"/>
    </source>
</evidence>
<proteinExistence type="predicted"/>
<evidence type="ECO:0000256" key="1">
    <source>
        <dbReference type="SAM" id="SignalP"/>
    </source>
</evidence>
<comment type="caution">
    <text evidence="2">The sequence shown here is derived from an EMBL/GenBank/DDBJ whole genome shotgun (WGS) entry which is preliminary data.</text>
</comment>
<organism evidence="2 3">
    <name type="scientific">Clostridium brassicae</name>
    <dbReference type="NCBI Taxonomy" id="2999072"/>
    <lineage>
        <taxon>Bacteria</taxon>
        <taxon>Bacillati</taxon>
        <taxon>Bacillota</taxon>
        <taxon>Clostridia</taxon>
        <taxon>Eubacteriales</taxon>
        <taxon>Clostridiaceae</taxon>
        <taxon>Clostridium</taxon>
    </lineage>
</organism>
<dbReference type="Proteomes" id="UP001144612">
    <property type="component" value="Unassembled WGS sequence"/>
</dbReference>
<keyword evidence="1" id="KW-0732">Signal</keyword>
<reference evidence="2" key="1">
    <citation type="submission" date="2022-12" db="EMBL/GenBank/DDBJ databases">
        <title>Clostridium sp. nov., isolated from industrial wastewater.</title>
        <authorList>
            <person name="Jiayan W."/>
        </authorList>
    </citation>
    <scope>NUCLEOTIDE SEQUENCE</scope>
    <source>
        <strain evidence="2">ZC22-4</strain>
    </source>
</reference>
<gene>
    <name evidence="2" type="ORF">OW729_17825</name>
</gene>
<name>A0ABT4DDR9_9CLOT</name>
<feature type="chain" id="PRO_5045879088" evidence="1">
    <location>
        <begin position="28"/>
        <end position="131"/>
    </location>
</feature>
<dbReference type="EMBL" id="JAPQFJ010000029">
    <property type="protein sequence ID" value="MCY6960461.1"/>
    <property type="molecule type" value="Genomic_DNA"/>
</dbReference>
<feature type="signal peptide" evidence="1">
    <location>
        <begin position="1"/>
        <end position="27"/>
    </location>
</feature>
<evidence type="ECO:0000313" key="2">
    <source>
        <dbReference type="EMBL" id="MCY6960461.1"/>
    </source>
</evidence>
<sequence>MKKRRLMSMGVVASLCMCMFCGTKVFAAQSTNKAWCEEHIQLYYDGYIQFTPSFKIPSSPGYSLKTGKHVKRAYVNFTRDGESVTTNGGRLYTGEASSVKQTTKFSAKARAYDSLIPWAPKTRFYYGWIYF</sequence>
<keyword evidence="3" id="KW-1185">Reference proteome</keyword>